<name>A0A1J1J2R6_9DIPT</name>
<protein>
    <submittedName>
        <fullName evidence="1">CLUMA_CG019872, isoform A</fullName>
    </submittedName>
</protein>
<evidence type="ECO:0000313" key="2">
    <source>
        <dbReference type="Proteomes" id="UP000183832"/>
    </source>
</evidence>
<dbReference type="AlphaFoldDB" id="A0A1J1J2R6"/>
<proteinExistence type="predicted"/>
<keyword evidence="2" id="KW-1185">Reference proteome</keyword>
<organism evidence="1 2">
    <name type="scientific">Clunio marinus</name>
    <dbReference type="NCBI Taxonomy" id="568069"/>
    <lineage>
        <taxon>Eukaryota</taxon>
        <taxon>Metazoa</taxon>
        <taxon>Ecdysozoa</taxon>
        <taxon>Arthropoda</taxon>
        <taxon>Hexapoda</taxon>
        <taxon>Insecta</taxon>
        <taxon>Pterygota</taxon>
        <taxon>Neoptera</taxon>
        <taxon>Endopterygota</taxon>
        <taxon>Diptera</taxon>
        <taxon>Nematocera</taxon>
        <taxon>Chironomoidea</taxon>
        <taxon>Chironomidae</taxon>
        <taxon>Clunio</taxon>
    </lineage>
</organism>
<gene>
    <name evidence="1" type="ORF">CLUMA_CG019872</name>
</gene>
<reference evidence="1 2" key="1">
    <citation type="submission" date="2015-04" db="EMBL/GenBank/DDBJ databases">
        <authorList>
            <person name="Syromyatnikov M.Y."/>
            <person name="Popov V.N."/>
        </authorList>
    </citation>
    <scope>NUCLEOTIDE SEQUENCE [LARGE SCALE GENOMIC DNA]</scope>
</reference>
<accession>A0A1J1J2R6</accession>
<evidence type="ECO:0000313" key="1">
    <source>
        <dbReference type="EMBL" id="CRL06664.1"/>
    </source>
</evidence>
<dbReference type="Proteomes" id="UP000183832">
    <property type="component" value="Unassembled WGS sequence"/>
</dbReference>
<sequence length="76" mass="8848">MKSFILTAFTATHHNYSDIKPIWRVLNIALLNGSKELKAEKRQEIHELYFGVKRTFLLSNQIAINQCDDVKKCNKL</sequence>
<dbReference type="EMBL" id="CVRI01000067">
    <property type="protein sequence ID" value="CRL06664.1"/>
    <property type="molecule type" value="Genomic_DNA"/>
</dbReference>